<feature type="domain" description="AMP-binding enzyme C-terminal" evidence="7">
    <location>
        <begin position="529"/>
        <end position="605"/>
    </location>
</feature>
<dbReference type="InterPro" id="IPR045851">
    <property type="entry name" value="AMP-bd_C_sf"/>
</dbReference>
<dbReference type="Pfam" id="PF13193">
    <property type="entry name" value="AMP-binding_C"/>
    <property type="match status" value="1"/>
</dbReference>
<feature type="compositionally biased region" description="Polar residues" evidence="5">
    <location>
        <begin position="1"/>
        <end position="11"/>
    </location>
</feature>
<evidence type="ECO:0000256" key="3">
    <source>
        <dbReference type="ARBA" id="ARBA00022598"/>
    </source>
</evidence>
<evidence type="ECO:0000256" key="1">
    <source>
        <dbReference type="ARBA" id="ARBA00006432"/>
    </source>
</evidence>
<feature type="region of interest" description="Disordered" evidence="5">
    <location>
        <begin position="1"/>
        <end position="31"/>
    </location>
</feature>
<dbReference type="PANTHER" id="PTHR43859">
    <property type="entry name" value="ACYL-ACTIVATING ENZYME"/>
    <property type="match status" value="1"/>
</dbReference>
<protein>
    <recommendedName>
        <fullName evidence="2">4-coumarate--CoA ligase</fullName>
        <ecNumber evidence="2">6.2.1.12</ecNumber>
    </recommendedName>
</protein>
<dbReference type="NCBIfam" id="NF006020">
    <property type="entry name" value="PRK08162.1"/>
    <property type="match status" value="1"/>
</dbReference>
<evidence type="ECO:0000256" key="5">
    <source>
        <dbReference type="SAM" id="MobiDB-lite"/>
    </source>
</evidence>
<keyword evidence="3" id="KW-0436">Ligase</keyword>
<comment type="caution">
    <text evidence="8">The sequence shown here is derived from an EMBL/GenBank/DDBJ whole genome shotgun (WGS) entry which is preliminary data.</text>
</comment>
<dbReference type="Gene3D" id="3.40.50.12780">
    <property type="entry name" value="N-terminal domain of ligase-like"/>
    <property type="match status" value="1"/>
</dbReference>
<dbReference type="EC" id="6.2.1.12" evidence="2"/>
<dbReference type="EMBL" id="JANAVB010016195">
    <property type="protein sequence ID" value="KAJ6832226.1"/>
    <property type="molecule type" value="Genomic_DNA"/>
</dbReference>
<dbReference type="SUPFAM" id="SSF56801">
    <property type="entry name" value="Acetyl-CoA synthetase-like"/>
    <property type="match status" value="1"/>
</dbReference>
<reference evidence="8" key="1">
    <citation type="journal article" date="2023" name="GigaByte">
        <title>Genome assembly of the bearded iris, Iris pallida Lam.</title>
        <authorList>
            <person name="Bruccoleri R.E."/>
            <person name="Oakeley E.J."/>
            <person name="Faust A.M.E."/>
            <person name="Altorfer M."/>
            <person name="Dessus-Babus S."/>
            <person name="Burckhardt D."/>
            <person name="Oertli M."/>
            <person name="Naumann U."/>
            <person name="Petersen F."/>
            <person name="Wong J."/>
        </authorList>
    </citation>
    <scope>NUCLEOTIDE SEQUENCE</scope>
    <source>
        <strain evidence="8">GSM-AAB239-AS_SAM_17_03QT</strain>
    </source>
</reference>
<evidence type="ECO:0000313" key="9">
    <source>
        <dbReference type="Proteomes" id="UP001140949"/>
    </source>
</evidence>
<reference evidence="8" key="2">
    <citation type="submission" date="2023-04" db="EMBL/GenBank/DDBJ databases">
        <authorList>
            <person name="Bruccoleri R.E."/>
            <person name="Oakeley E.J."/>
            <person name="Faust A.-M."/>
            <person name="Dessus-Babus S."/>
            <person name="Altorfer M."/>
            <person name="Burckhardt D."/>
            <person name="Oertli M."/>
            <person name="Naumann U."/>
            <person name="Petersen F."/>
            <person name="Wong J."/>
        </authorList>
    </citation>
    <scope>NUCLEOTIDE SEQUENCE</scope>
    <source>
        <strain evidence="8">GSM-AAB239-AS_SAM_17_03QT</strain>
        <tissue evidence="8">Leaf</tissue>
    </source>
</reference>
<dbReference type="FunFam" id="3.40.50.12780:FF:000003">
    <property type="entry name" value="Long-chain-fatty-acid--CoA ligase FadD"/>
    <property type="match status" value="1"/>
</dbReference>
<feature type="domain" description="AMP-dependent synthetase/ligase" evidence="6">
    <location>
        <begin position="90"/>
        <end position="478"/>
    </location>
</feature>
<dbReference type="InterPro" id="IPR020845">
    <property type="entry name" value="AMP-binding_CS"/>
</dbReference>
<dbReference type="GO" id="GO:0016207">
    <property type="term" value="F:4-coumarate-CoA ligase activity"/>
    <property type="evidence" value="ECO:0007669"/>
    <property type="project" value="UniProtKB-EC"/>
</dbReference>
<dbReference type="InterPro" id="IPR000873">
    <property type="entry name" value="AMP-dep_synth/lig_dom"/>
</dbReference>
<dbReference type="Gene3D" id="3.30.300.30">
    <property type="match status" value="1"/>
</dbReference>
<name>A0AAX6GU06_IRIPA</name>
<dbReference type="GO" id="GO:0106290">
    <property type="term" value="F:trans-cinnamate-CoA ligase activity"/>
    <property type="evidence" value="ECO:0007669"/>
    <property type="project" value="UniProtKB-ARBA"/>
</dbReference>
<dbReference type="InterPro" id="IPR025110">
    <property type="entry name" value="AMP-bd_C"/>
</dbReference>
<organism evidence="8 9">
    <name type="scientific">Iris pallida</name>
    <name type="common">Sweet iris</name>
    <dbReference type="NCBI Taxonomy" id="29817"/>
    <lineage>
        <taxon>Eukaryota</taxon>
        <taxon>Viridiplantae</taxon>
        <taxon>Streptophyta</taxon>
        <taxon>Embryophyta</taxon>
        <taxon>Tracheophyta</taxon>
        <taxon>Spermatophyta</taxon>
        <taxon>Magnoliopsida</taxon>
        <taxon>Liliopsida</taxon>
        <taxon>Asparagales</taxon>
        <taxon>Iridaceae</taxon>
        <taxon>Iridoideae</taxon>
        <taxon>Irideae</taxon>
        <taxon>Iris</taxon>
    </lineage>
</organism>
<evidence type="ECO:0000259" key="7">
    <source>
        <dbReference type="Pfam" id="PF13193"/>
    </source>
</evidence>
<proteinExistence type="inferred from homology"/>
<evidence type="ECO:0000256" key="4">
    <source>
        <dbReference type="ARBA" id="ARBA00034252"/>
    </source>
</evidence>
<dbReference type="AlphaFoldDB" id="A0AAX6GU06"/>
<evidence type="ECO:0000259" key="6">
    <source>
        <dbReference type="Pfam" id="PF00501"/>
    </source>
</evidence>
<dbReference type="CDD" id="cd12118">
    <property type="entry name" value="ttLC_FACS_AEE21_like"/>
    <property type="match status" value="1"/>
</dbReference>
<dbReference type="Proteomes" id="UP001140949">
    <property type="component" value="Unassembled WGS sequence"/>
</dbReference>
<gene>
    <name evidence="8" type="ORF">M6B38_343660</name>
</gene>
<dbReference type="FunFam" id="3.30.300.30:FF:000008">
    <property type="entry name" value="2,3-dihydroxybenzoate-AMP ligase"/>
    <property type="match status" value="1"/>
</dbReference>
<comment type="similarity">
    <text evidence="1">Belongs to the ATP-dependent AMP-binding enzyme family.</text>
</comment>
<sequence length="633" mass="68859">MLKSNSISYTKQPRRKLPEIHPTPNPSNSYVNDSQVNPSLARTHLANSLAISSLSLSLSLSLSVSVSEFPMEKLGPNYANSSPLTPLGFLERTATVYGNLPSVVYNSTVYTWAQTHDRCLRLASALTTVGISTGDIVSVLAPNTPAMYEMHFGVPMAGAVLNTINLRLDARTVSVLLGHSGSKLLFVDPLSWPLAQDALRLLPANQTRPSLVLIDDPYEPQIPTPPPPPPPSLLTYERLIETGDPNFEWIRPTSDWSPMVLNYTSGTTSSPKGVVHCHRGLFLITLDSIIDWSLPKNPIYLWTLPMFHANGWSFPWGVAAQGGTNVCLRRFDAASIYSAIHARSVTHLCGAPVVLNMLANAPDSDRKPLPPHKVRILTAGAPPPAPVLHRAEALGFEISHGYGLTETAGLAVSCAWKGEWDRLPASERARMKARQGVRTLGMAEVDVVDEASGKSVARDGSTMGEIVLRGGCVMLGYLKDEEGTRKSVRPDGWFYTGDVGVMHPDGYLEIRDRSKDVIISGGENLSSIEVESVLYSHPAVNEAAVVARPDEFWGETPCAFVSLKQGAGPTTEEDIIKWCREKMPRYMVPKTVLFKPELPKTSTGKIQKYILRGIAQGLGSSPSATIPARKSNM</sequence>
<dbReference type="PROSITE" id="PS00455">
    <property type="entry name" value="AMP_BINDING"/>
    <property type="match status" value="1"/>
</dbReference>
<evidence type="ECO:0000256" key="2">
    <source>
        <dbReference type="ARBA" id="ARBA00012959"/>
    </source>
</evidence>
<comment type="catalytic activity">
    <reaction evidence="4">
        <text>(E)-4-coumarate + ATP + CoA = (E)-4-coumaroyl-CoA + AMP + diphosphate</text>
        <dbReference type="Rhea" id="RHEA:19641"/>
        <dbReference type="ChEBI" id="CHEBI:12876"/>
        <dbReference type="ChEBI" id="CHEBI:30616"/>
        <dbReference type="ChEBI" id="CHEBI:33019"/>
        <dbReference type="ChEBI" id="CHEBI:57287"/>
        <dbReference type="ChEBI" id="CHEBI:85008"/>
        <dbReference type="ChEBI" id="CHEBI:456215"/>
        <dbReference type="EC" id="6.2.1.12"/>
    </reaction>
    <physiologicalReaction direction="left-to-right" evidence="4">
        <dbReference type="Rhea" id="RHEA:19642"/>
    </physiologicalReaction>
</comment>
<accession>A0AAX6GU06</accession>
<keyword evidence="9" id="KW-1185">Reference proteome</keyword>
<dbReference type="InterPro" id="IPR042099">
    <property type="entry name" value="ANL_N_sf"/>
</dbReference>
<dbReference type="GO" id="GO:0009698">
    <property type="term" value="P:phenylpropanoid metabolic process"/>
    <property type="evidence" value="ECO:0007669"/>
    <property type="project" value="UniProtKB-ARBA"/>
</dbReference>
<dbReference type="PANTHER" id="PTHR43859:SF57">
    <property type="entry name" value="ACYL-ACTIVATING ENZYME 8-RELATED"/>
    <property type="match status" value="1"/>
</dbReference>
<dbReference type="Pfam" id="PF00501">
    <property type="entry name" value="AMP-binding"/>
    <property type="match status" value="1"/>
</dbReference>
<evidence type="ECO:0000313" key="8">
    <source>
        <dbReference type="EMBL" id="KAJ6832226.1"/>
    </source>
</evidence>